<comment type="similarity">
    <text evidence="2">Belongs to the DivIVA family.</text>
</comment>
<dbReference type="Pfam" id="PF05103">
    <property type="entry name" value="DivIVA"/>
    <property type="match status" value="1"/>
</dbReference>
<evidence type="ECO:0000313" key="10">
    <source>
        <dbReference type="Proteomes" id="UP001161325"/>
    </source>
</evidence>
<evidence type="ECO:0000256" key="2">
    <source>
        <dbReference type="ARBA" id="ARBA00009008"/>
    </source>
</evidence>
<comment type="caution">
    <text evidence="9">The sequence shown here is derived from an EMBL/GenBank/DDBJ whole genome shotgun (WGS) entry which is preliminary data.</text>
</comment>
<reference evidence="9" key="1">
    <citation type="submission" date="2022-08" db="EMBL/GenBank/DDBJ databases">
        <title>Draft genome sequencing of Roseisolibacter agri AW1220.</title>
        <authorList>
            <person name="Tobiishi Y."/>
            <person name="Tonouchi A."/>
        </authorList>
    </citation>
    <scope>NUCLEOTIDE SEQUENCE</scope>
    <source>
        <strain evidence="9">AW1220</strain>
    </source>
</reference>
<keyword evidence="5 7" id="KW-0175">Coiled coil</keyword>
<evidence type="ECO:0000256" key="5">
    <source>
        <dbReference type="ARBA" id="ARBA00023054"/>
    </source>
</evidence>
<accession>A0AA37V7D0</accession>
<evidence type="ECO:0008006" key="11">
    <source>
        <dbReference type="Google" id="ProtNLM"/>
    </source>
</evidence>
<keyword evidence="3" id="KW-0963">Cytoplasm</keyword>
<dbReference type="PANTHER" id="PTHR35794:SF2">
    <property type="entry name" value="CELL DIVISION PROTEIN DIVIVA"/>
    <property type="match status" value="1"/>
</dbReference>
<feature type="region of interest" description="Disordered" evidence="8">
    <location>
        <begin position="209"/>
        <end position="246"/>
    </location>
</feature>
<dbReference type="InterPro" id="IPR019933">
    <property type="entry name" value="DivIVA_domain"/>
</dbReference>
<proteinExistence type="inferred from homology"/>
<feature type="coiled-coil region" evidence="7">
    <location>
        <begin position="79"/>
        <end position="165"/>
    </location>
</feature>
<sequence>MTDDTFRLTALDVRRYDFGAALRGYDKARVEQFREQVAAELERLARAVQDLDAKARGFHEQLRAFRDRDRALNEALISAQQLRNETRETAEREAELIRREARAEADDIRRQAEEGARRHVEQLRGEQRRVEEEIAGLDRVHRTYIAQLRLLAERQLAELAAAEERTLPPPVTRPRALEAQSASTRDAHPLDASALEAVAAELESAFGVATSPTGRDPFSLDGAEVLPHDAHPHARRDDETQGQGPG</sequence>
<dbReference type="Proteomes" id="UP001161325">
    <property type="component" value="Unassembled WGS sequence"/>
</dbReference>
<evidence type="ECO:0000256" key="1">
    <source>
        <dbReference type="ARBA" id="ARBA00004496"/>
    </source>
</evidence>
<evidence type="ECO:0000256" key="4">
    <source>
        <dbReference type="ARBA" id="ARBA00022618"/>
    </source>
</evidence>
<evidence type="ECO:0000256" key="8">
    <source>
        <dbReference type="SAM" id="MobiDB-lite"/>
    </source>
</evidence>
<keyword evidence="4" id="KW-0132">Cell division</keyword>
<dbReference type="RefSeq" id="WP_284350906.1">
    <property type="nucleotide sequence ID" value="NZ_BRXS01000004.1"/>
</dbReference>
<dbReference type="GO" id="GO:0051301">
    <property type="term" value="P:cell division"/>
    <property type="evidence" value="ECO:0007669"/>
    <property type="project" value="UniProtKB-KW"/>
</dbReference>
<evidence type="ECO:0000256" key="7">
    <source>
        <dbReference type="SAM" id="Coils"/>
    </source>
</evidence>
<feature type="compositionally biased region" description="Basic and acidic residues" evidence="8">
    <location>
        <begin position="226"/>
        <end position="239"/>
    </location>
</feature>
<feature type="region of interest" description="Disordered" evidence="8">
    <location>
        <begin position="165"/>
        <end position="187"/>
    </location>
</feature>
<dbReference type="AlphaFoldDB" id="A0AA37V7D0"/>
<organism evidence="9 10">
    <name type="scientific">Roseisolibacter agri</name>
    <dbReference type="NCBI Taxonomy" id="2014610"/>
    <lineage>
        <taxon>Bacteria</taxon>
        <taxon>Pseudomonadati</taxon>
        <taxon>Gemmatimonadota</taxon>
        <taxon>Gemmatimonadia</taxon>
        <taxon>Gemmatimonadales</taxon>
        <taxon>Gemmatimonadaceae</taxon>
        <taxon>Roseisolibacter</taxon>
    </lineage>
</organism>
<gene>
    <name evidence="9" type="ORF">rosag_29690</name>
</gene>
<dbReference type="PANTHER" id="PTHR35794">
    <property type="entry name" value="CELL DIVISION PROTEIN DIVIVA"/>
    <property type="match status" value="1"/>
</dbReference>
<name>A0AA37V7D0_9BACT</name>
<keyword evidence="10" id="KW-1185">Reference proteome</keyword>
<protein>
    <recommendedName>
        <fullName evidence="11">DivIVA protein</fullName>
    </recommendedName>
</protein>
<dbReference type="InterPro" id="IPR007793">
    <property type="entry name" value="DivIVA_fam"/>
</dbReference>
<keyword evidence="6" id="KW-0131">Cell cycle</keyword>
<dbReference type="NCBIfam" id="TIGR03544">
    <property type="entry name" value="DivI1A_domain"/>
    <property type="match status" value="1"/>
</dbReference>
<evidence type="ECO:0000256" key="6">
    <source>
        <dbReference type="ARBA" id="ARBA00023306"/>
    </source>
</evidence>
<evidence type="ECO:0000313" key="9">
    <source>
        <dbReference type="EMBL" id="GLC26456.1"/>
    </source>
</evidence>
<evidence type="ECO:0000256" key="3">
    <source>
        <dbReference type="ARBA" id="ARBA00022490"/>
    </source>
</evidence>
<comment type="subcellular location">
    <subcellularLocation>
        <location evidence="1">Cytoplasm</location>
    </subcellularLocation>
</comment>
<dbReference type="GO" id="GO:0005737">
    <property type="term" value="C:cytoplasm"/>
    <property type="evidence" value="ECO:0007669"/>
    <property type="project" value="UniProtKB-SubCell"/>
</dbReference>
<dbReference type="Gene3D" id="6.10.250.660">
    <property type="match status" value="1"/>
</dbReference>
<dbReference type="EMBL" id="BRXS01000004">
    <property type="protein sequence ID" value="GLC26456.1"/>
    <property type="molecule type" value="Genomic_DNA"/>
</dbReference>